<dbReference type="GO" id="GO:0042391">
    <property type="term" value="P:regulation of membrane potential"/>
    <property type="evidence" value="ECO:0007669"/>
    <property type="project" value="TreeGrafter"/>
</dbReference>
<dbReference type="AlphaFoldDB" id="A0A1B0DA95"/>
<evidence type="ECO:0000313" key="4">
    <source>
        <dbReference type="Proteomes" id="UP000092462"/>
    </source>
</evidence>
<dbReference type="InterPro" id="IPR001478">
    <property type="entry name" value="PDZ"/>
</dbReference>
<dbReference type="GO" id="GO:0044325">
    <property type="term" value="F:transmembrane transporter binding"/>
    <property type="evidence" value="ECO:0007669"/>
    <property type="project" value="TreeGrafter"/>
</dbReference>
<dbReference type="GO" id="GO:0050806">
    <property type="term" value="P:positive regulation of synaptic transmission"/>
    <property type="evidence" value="ECO:0007669"/>
    <property type="project" value="TreeGrafter"/>
</dbReference>
<evidence type="ECO:0000256" key="1">
    <source>
        <dbReference type="SAM" id="MobiDB-lite"/>
    </source>
</evidence>
<name>A0A1B0DA95_PHLPP</name>
<dbReference type="GO" id="GO:0031267">
    <property type="term" value="F:small GTPase binding"/>
    <property type="evidence" value="ECO:0007669"/>
    <property type="project" value="InterPro"/>
</dbReference>
<dbReference type="PANTHER" id="PTHR12157">
    <property type="entry name" value="REGULATING SYNAPTIC MEMBRANE EXOCYTOSIS PROTEIN"/>
    <property type="match status" value="1"/>
</dbReference>
<feature type="domain" description="PDZ" evidence="2">
    <location>
        <begin position="220"/>
        <end position="277"/>
    </location>
</feature>
<accession>A0A1B0DA95</accession>
<dbReference type="GO" id="GO:0048791">
    <property type="term" value="P:calcium ion-regulated exocytosis of neurotransmitter"/>
    <property type="evidence" value="ECO:0007669"/>
    <property type="project" value="TreeGrafter"/>
</dbReference>
<dbReference type="InterPro" id="IPR039032">
    <property type="entry name" value="Rim-like"/>
</dbReference>
<dbReference type="SUPFAM" id="SSF50156">
    <property type="entry name" value="PDZ domain-like"/>
    <property type="match status" value="1"/>
</dbReference>
<dbReference type="InterPro" id="IPR036034">
    <property type="entry name" value="PDZ_sf"/>
</dbReference>
<feature type="region of interest" description="Disordered" evidence="1">
    <location>
        <begin position="100"/>
        <end position="179"/>
    </location>
</feature>
<keyword evidence="4" id="KW-1185">Reference proteome</keyword>
<dbReference type="VEuPathDB" id="VectorBase:PPAPM1_012434"/>
<evidence type="ECO:0000313" key="3">
    <source>
        <dbReference type="EnsemblMetazoa" id="PPAI004600-PA"/>
    </source>
</evidence>
<evidence type="ECO:0000259" key="2">
    <source>
        <dbReference type="PROSITE" id="PS50106"/>
    </source>
</evidence>
<feature type="region of interest" description="Disordered" evidence="1">
    <location>
        <begin position="1"/>
        <end position="80"/>
    </location>
</feature>
<dbReference type="EMBL" id="AJVK01028932">
    <property type="status" value="NOT_ANNOTATED_CDS"/>
    <property type="molecule type" value="Genomic_DNA"/>
</dbReference>
<dbReference type="PANTHER" id="PTHR12157:SF24">
    <property type="entry name" value="FIFE, ISOFORM D"/>
    <property type="match status" value="1"/>
</dbReference>
<dbReference type="GO" id="GO:0048788">
    <property type="term" value="C:cytoskeleton of presynaptic active zone"/>
    <property type="evidence" value="ECO:0007669"/>
    <property type="project" value="TreeGrafter"/>
</dbReference>
<feature type="compositionally biased region" description="Low complexity" evidence="1">
    <location>
        <begin position="19"/>
        <end position="29"/>
    </location>
</feature>
<reference evidence="3" key="1">
    <citation type="submission" date="2022-08" db="UniProtKB">
        <authorList>
            <consortium name="EnsemblMetazoa"/>
        </authorList>
    </citation>
    <scope>IDENTIFICATION</scope>
    <source>
        <strain evidence="3">Israel</strain>
    </source>
</reference>
<protein>
    <recommendedName>
        <fullName evidence="2">PDZ domain-containing protein</fullName>
    </recommendedName>
</protein>
<dbReference type="EnsemblMetazoa" id="PPAI004600-RA">
    <property type="protein sequence ID" value="PPAI004600-PA"/>
    <property type="gene ID" value="PPAI004600"/>
</dbReference>
<sequence length="277" mass="30122">MKGSKTPNNRDSEWRRGRSVAPSRSSSPPRRGEFDIPPSKLNSRRASRVPVRQHSYDDDVKNSSMGNVSTIEPGLGIPSPMPRRASAYDVFAPGILAQAAQAATKNVPPDRISSRRSSFRVPPPDELIQSDTIQSPDKGSATLGVDDSERRTRRRGSQLPDISALQNRSANPLQLPAPSYQAPTLEDLEAPRRQTSMDGEAIKIVIHDVDSGQACASKRRVVLRRDPSDKAHRTRGFGMRVVGGKTGADGRLFAYIVWTVPGGPAEKAGLLQGDKNN</sequence>
<feature type="compositionally biased region" description="Low complexity" evidence="1">
    <location>
        <begin position="100"/>
        <end position="120"/>
    </location>
</feature>
<organism evidence="3 4">
    <name type="scientific">Phlebotomus papatasi</name>
    <name type="common">Sandfly</name>
    <dbReference type="NCBI Taxonomy" id="29031"/>
    <lineage>
        <taxon>Eukaryota</taxon>
        <taxon>Metazoa</taxon>
        <taxon>Ecdysozoa</taxon>
        <taxon>Arthropoda</taxon>
        <taxon>Hexapoda</taxon>
        <taxon>Insecta</taxon>
        <taxon>Pterygota</taxon>
        <taxon>Neoptera</taxon>
        <taxon>Endopterygota</taxon>
        <taxon>Diptera</taxon>
        <taxon>Nematocera</taxon>
        <taxon>Psychodoidea</taxon>
        <taxon>Psychodidae</taxon>
        <taxon>Phlebotomus</taxon>
        <taxon>Phlebotomus</taxon>
    </lineage>
</organism>
<dbReference type="GO" id="GO:0048167">
    <property type="term" value="P:regulation of synaptic plasticity"/>
    <property type="evidence" value="ECO:0007669"/>
    <property type="project" value="TreeGrafter"/>
</dbReference>
<dbReference type="GO" id="GO:0042734">
    <property type="term" value="C:presynaptic membrane"/>
    <property type="evidence" value="ECO:0007669"/>
    <property type="project" value="TreeGrafter"/>
</dbReference>
<proteinExistence type="predicted"/>
<dbReference type="Gene3D" id="2.30.42.10">
    <property type="match status" value="1"/>
</dbReference>
<dbReference type="Proteomes" id="UP000092462">
    <property type="component" value="Unassembled WGS sequence"/>
</dbReference>
<dbReference type="PROSITE" id="PS50106">
    <property type="entry name" value="PDZ"/>
    <property type="match status" value="1"/>
</dbReference>
<dbReference type="VEuPathDB" id="VectorBase:PPAI004600"/>